<organism evidence="1 2">
    <name type="scientific">Smallanthus sonchifolius</name>
    <dbReference type="NCBI Taxonomy" id="185202"/>
    <lineage>
        <taxon>Eukaryota</taxon>
        <taxon>Viridiplantae</taxon>
        <taxon>Streptophyta</taxon>
        <taxon>Embryophyta</taxon>
        <taxon>Tracheophyta</taxon>
        <taxon>Spermatophyta</taxon>
        <taxon>Magnoliopsida</taxon>
        <taxon>eudicotyledons</taxon>
        <taxon>Gunneridae</taxon>
        <taxon>Pentapetalae</taxon>
        <taxon>asterids</taxon>
        <taxon>campanulids</taxon>
        <taxon>Asterales</taxon>
        <taxon>Asteraceae</taxon>
        <taxon>Asteroideae</taxon>
        <taxon>Heliantheae alliance</taxon>
        <taxon>Millerieae</taxon>
        <taxon>Smallanthus</taxon>
    </lineage>
</organism>
<protein>
    <submittedName>
        <fullName evidence="1">Uncharacterized protein</fullName>
    </submittedName>
</protein>
<dbReference type="Proteomes" id="UP001056120">
    <property type="component" value="Linkage Group LG14"/>
</dbReference>
<name>A0ACB9GP87_9ASTR</name>
<sequence>MAIFIFGDSTADVGTNNYLKTCTAKANHRYNGIDFPFSKPTGRFSNGKNAADQIARLLGNYKVSPPPFLSLLEHKTTFKRSLLRGANFASAGSGVFSATGQKAFVRFQI</sequence>
<keyword evidence="2" id="KW-1185">Reference proteome</keyword>
<evidence type="ECO:0000313" key="1">
    <source>
        <dbReference type="EMBL" id="KAI3784542.1"/>
    </source>
</evidence>
<proteinExistence type="predicted"/>
<reference evidence="2" key="1">
    <citation type="journal article" date="2022" name="Mol. Ecol. Resour.">
        <title>The genomes of chicory, endive, great burdock and yacon provide insights into Asteraceae palaeo-polyploidization history and plant inulin production.</title>
        <authorList>
            <person name="Fan W."/>
            <person name="Wang S."/>
            <person name="Wang H."/>
            <person name="Wang A."/>
            <person name="Jiang F."/>
            <person name="Liu H."/>
            <person name="Zhao H."/>
            <person name="Xu D."/>
            <person name="Zhang Y."/>
        </authorList>
    </citation>
    <scope>NUCLEOTIDE SEQUENCE [LARGE SCALE GENOMIC DNA]</scope>
    <source>
        <strain evidence="2">cv. Yunnan</strain>
    </source>
</reference>
<gene>
    <name evidence="1" type="ORF">L1987_43642</name>
</gene>
<reference evidence="1 2" key="2">
    <citation type="journal article" date="2022" name="Mol. Ecol. Resour.">
        <title>The genomes of chicory, endive, great burdock and yacon provide insights into Asteraceae paleo-polyploidization history and plant inulin production.</title>
        <authorList>
            <person name="Fan W."/>
            <person name="Wang S."/>
            <person name="Wang H."/>
            <person name="Wang A."/>
            <person name="Jiang F."/>
            <person name="Liu H."/>
            <person name="Zhao H."/>
            <person name="Xu D."/>
            <person name="Zhang Y."/>
        </authorList>
    </citation>
    <scope>NUCLEOTIDE SEQUENCE [LARGE SCALE GENOMIC DNA]</scope>
    <source>
        <strain evidence="2">cv. Yunnan</strain>
        <tissue evidence="1">Leaves</tissue>
    </source>
</reference>
<dbReference type="EMBL" id="CM042031">
    <property type="protein sequence ID" value="KAI3784542.1"/>
    <property type="molecule type" value="Genomic_DNA"/>
</dbReference>
<accession>A0ACB9GP87</accession>
<evidence type="ECO:0000313" key="2">
    <source>
        <dbReference type="Proteomes" id="UP001056120"/>
    </source>
</evidence>
<comment type="caution">
    <text evidence="1">The sequence shown here is derived from an EMBL/GenBank/DDBJ whole genome shotgun (WGS) entry which is preliminary data.</text>
</comment>